<keyword evidence="2 9" id="KW-0436">Ligase</keyword>
<dbReference type="EMBL" id="JAAYEE010000095">
    <property type="protein sequence ID" value="NLW34921.1"/>
    <property type="molecule type" value="Genomic_DNA"/>
</dbReference>
<feature type="binding site" evidence="9">
    <location>
        <position position="56"/>
    </location>
    <ligand>
        <name>ATP</name>
        <dbReference type="ChEBI" id="CHEBI:30616"/>
    </ligand>
</feature>
<dbReference type="EC" id="6.3.3.3" evidence="9"/>
<dbReference type="GO" id="GO:0000287">
    <property type="term" value="F:magnesium ion binding"/>
    <property type="evidence" value="ECO:0007669"/>
    <property type="project" value="UniProtKB-UniRule"/>
</dbReference>
<comment type="subunit">
    <text evidence="9">Homodimer.</text>
</comment>
<accession>A0A971S0B5</accession>
<comment type="similarity">
    <text evidence="9">Belongs to the dethiobiotin synthetase family.</text>
</comment>
<sequence>MMKAIFITGTDTGVGKTVISSALCAFFSVQKGMNVGVMKPFESGLSKQNKDLLPWDAICLREASGSSDNLGLISPYTFEAPLAPEVAAALEHIEIDIDMVDRIYRGLLSEHDLVVIEGAGGVLVPIKKDFFFVDLIRKWEAPTLVVSRLGLGTINHTLLTCKYLHDRGVKVVGVILNDTDGLGDLAARTNPEVLGRYLDVPVLGVFPHTKDIIKGGLDRERMADIFARNITTDVLLDRWIATRHAY</sequence>
<evidence type="ECO:0000256" key="2">
    <source>
        <dbReference type="ARBA" id="ARBA00022598"/>
    </source>
</evidence>
<keyword evidence="6 9" id="KW-0067">ATP-binding</keyword>
<dbReference type="PANTHER" id="PTHR43210">
    <property type="entry name" value="DETHIOBIOTIN SYNTHETASE"/>
    <property type="match status" value="1"/>
</dbReference>
<feature type="binding site" evidence="9">
    <location>
        <position position="56"/>
    </location>
    <ligand>
        <name>Mg(2+)</name>
        <dbReference type="ChEBI" id="CHEBI:18420"/>
    </ligand>
</feature>
<comment type="function">
    <text evidence="9">Catalyzes a mechanistically unusual reaction, the ATP-dependent insertion of CO2 between the N7 and N8 nitrogen atoms of 7,8-diaminopelargonic acid (DAPA, also called 7,8-diammoniononanoate) to form a ureido ring.</text>
</comment>
<keyword evidence="7 9" id="KW-0460">Magnesium</keyword>
<feature type="binding site" evidence="9">
    <location>
        <begin position="117"/>
        <end position="120"/>
    </location>
    <ligand>
        <name>ATP</name>
        <dbReference type="ChEBI" id="CHEBI:30616"/>
    </ligand>
</feature>
<feature type="binding site" evidence="9">
    <location>
        <position position="117"/>
    </location>
    <ligand>
        <name>Mg(2+)</name>
        <dbReference type="ChEBI" id="CHEBI:18420"/>
    </ligand>
</feature>
<evidence type="ECO:0000256" key="7">
    <source>
        <dbReference type="ARBA" id="ARBA00022842"/>
    </source>
</evidence>
<dbReference type="PANTHER" id="PTHR43210:SF2">
    <property type="entry name" value="ATP-DEPENDENT DETHIOBIOTIN SYNTHETASE BIOD 2"/>
    <property type="match status" value="1"/>
</dbReference>
<evidence type="ECO:0000256" key="4">
    <source>
        <dbReference type="ARBA" id="ARBA00022741"/>
    </source>
</evidence>
<feature type="binding site" evidence="9">
    <location>
        <position position="43"/>
    </location>
    <ligand>
        <name>substrate</name>
    </ligand>
</feature>
<comment type="cofactor">
    <cofactor evidence="9">
        <name>Mg(2+)</name>
        <dbReference type="ChEBI" id="CHEBI:18420"/>
    </cofactor>
</comment>
<dbReference type="GO" id="GO:0009102">
    <property type="term" value="P:biotin biosynthetic process"/>
    <property type="evidence" value="ECO:0007669"/>
    <property type="project" value="UniProtKB-UniRule"/>
</dbReference>
<proteinExistence type="inferred from homology"/>
<dbReference type="SUPFAM" id="SSF52540">
    <property type="entry name" value="P-loop containing nucleoside triphosphate hydrolases"/>
    <property type="match status" value="1"/>
</dbReference>
<dbReference type="AlphaFoldDB" id="A0A971S0B5"/>
<evidence type="ECO:0000256" key="6">
    <source>
        <dbReference type="ARBA" id="ARBA00022840"/>
    </source>
</evidence>
<dbReference type="CDD" id="cd03109">
    <property type="entry name" value="DTBS"/>
    <property type="match status" value="1"/>
</dbReference>
<dbReference type="PIRSF" id="PIRSF006755">
    <property type="entry name" value="DTB_synth"/>
    <property type="match status" value="1"/>
</dbReference>
<dbReference type="GO" id="GO:0042803">
    <property type="term" value="F:protein homodimerization activity"/>
    <property type="evidence" value="ECO:0007669"/>
    <property type="project" value="UniProtKB-ARBA"/>
</dbReference>
<evidence type="ECO:0000313" key="10">
    <source>
        <dbReference type="EMBL" id="NLW34921.1"/>
    </source>
</evidence>
<evidence type="ECO:0000256" key="3">
    <source>
        <dbReference type="ARBA" id="ARBA00022723"/>
    </source>
</evidence>
<feature type="binding site" evidence="9">
    <location>
        <begin position="177"/>
        <end position="178"/>
    </location>
    <ligand>
        <name>ATP</name>
        <dbReference type="ChEBI" id="CHEBI:30616"/>
    </ligand>
</feature>
<comment type="caution">
    <text evidence="10">The sequence shown here is derived from an EMBL/GenBank/DDBJ whole genome shotgun (WGS) entry which is preliminary data.</text>
</comment>
<dbReference type="GO" id="GO:0005524">
    <property type="term" value="F:ATP binding"/>
    <property type="evidence" value="ECO:0007669"/>
    <property type="project" value="UniProtKB-UniRule"/>
</dbReference>
<comment type="pathway">
    <text evidence="9">Cofactor biosynthesis; biotin biosynthesis; biotin from 7,8-diaminononanoate: step 1/2.</text>
</comment>
<evidence type="ECO:0000313" key="11">
    <source>
        <dbReference type="Proteomes" id="UP000777265"/>
    </source>
</evidence>
<feature type="binding site" evidence="9">
    <location>
        <begin position="13"/>
        <end position="18"/>
    </location>
    <ligand>
        <name>ATP</name>
        <dbReference type="ChEBI" id="CHEBI:30616"/>
    </ligand>
</feature>
<organism evidence="10 11">
    <name type="scientific">Syntrophorhabdus aromaticivorans</name>
    <dbReference type="NCBI Taxonomy" id="328301"/>
    <lineage>
        <taxon>Bacteria</taxon>
        <taxon>Pseudomonadati</taxon>
        <taxon>Thermodesulfobacteriota</taxon>
        <taxon>Syntrophorhabdia</taxon>
        <taxon>Syntrophorhabdales</taxon>
        <taxon>Syntrophorhabdaceae</taxon>
        <taxon>Syntrophorhabdus</taxon>
    </lineage>
</organism>
<comment type="catalytic activity">
    <reaction evidence="8">
        <text>(7R,8S)-8-amino-7-(carboxyamino)nonanoate + ATP = (4R,5S)-dethiobiotin + ADP + phosphate + H(+)</text>
        <dbReference type="Rhea" id="RHEA:63684"/>
        <dbReference type="ChEBI" id="CHEBI:15378"/>
        <dbReference type="ChEBI" id="CHEBI:30616"/>
        <dbReference type="ChEBI" id="CHEBI:43474"/>
        <dbReference type="ChEBI" id="CHEBI:149470"/>
        <dbReference type="ChEBI" id="CHEBI:149473"/>
        <dbReference type="ChEBI" id="CHEBI:456216"/>
    </reaction>
</comment>
<protein>
    <recommendedName>
        <fullName evidence="9">ATP-dependent dethiobiotin synthetase BioD</fullName>
        <ecNumber evidence="9">6.3.3.3</ecNumber>
    </recommendedName>
    <alternativeName>
        <fullName evidence="9">DTB synthetase</fullName>
        <shortName evidence="9">DTBS</shortName>
    </alternativeName>
    <alternativeName>
        <fullName evidence="9">Dethiobiotin synthase</fullName>
    </alternativeName>
</protein>
<dbReference type="InterPro" id="IPR027417">
    <property type="entry name" value="P-loop_NTPase"/>
</dbReference>
<dbReference type="GO" id="GO:0005829">
    <property type="term" value="C:cytosol"/>
    <property type="evidence" value="ECO:0007669"/>
    <property type="project" value="TreeGrafter"/>
</dbReference>
<evidence type="ECO:0000256" key="5">
    <source>
        <dbReference type="ARBA" id="ARBA00022756"/>
    </source>
</evidence>
<reference evidence="10" key="2">
    <citation type="submission" date="2020-01" db="EMBL/GenBank/DDBJ databases">
        <authorList>
            <person name="Campanaro S."/>
        </authorList>
    </citation>
    <scope>NUCLEOTIDE SEQUENCE</scope>
    <source>
        <strain evidence="10">AS06rmzACSIP_7</strain>
    </source>
</reference>
<gene>
    <name evidence="9 10" type="primary">bioD</name>
    <name evidence="10" type="ORF">GXY80_05480</name>
</gene>
<dbReference type="NCBIfam" id="TIGR00347">
    <property type="entry name" value="bioD"/>
    <property type="match status" value="1"/>
</dbReference>
<comment type="subcellular location">
    <subcellularLocation>
        <location evidence="9">Cytoplasm</location>
    </subcellularLocation>
</comment>
<dbReference type="InterPro" id="IPR004472">
    <property type="entry name" value="DTB_synth_BioD"/>
</dbReference>
<evidence type="ECO:0000256" key="1">
    <source>
        <dbReference type="ARBA" id="ARBA00022490"/>
    </source>
</evidence>
<dbReference type="HAMAP" id="MF_00336">
    <property type="entry name" value="BioD"/>
    <property type="match status" value="1"/>
</dbReference>
<name>A0A971S0B5_9BACT</name>
<feature type="binding site" evidence="9">
    <location>
        <begin position="207"/>
        <end position="209"/>
    </location>
    <ligand>
        <name>ATP</name>
        <dbReference type="ChEBI" id="CHEBI:30616"/>
    </ligand>
</feature>
<keyword evidence="1 9" id="KW-0963">Cytoplasm</keyword>
<dbReference type="Pfam" id="PF13500">
    <property type="entry name" value="AAA_26"/>
    <property type="match status" value="1"/>
</dbReference>
<evidence type="ECO:0000256" key="9">
    <source>
        <dbReference type="HAMAP-Rule" id="MF_00336"/>
    </source>
</evidence>
<reference evidence="10" key="1">
    <citation type="journal article" date="2020" name="Biotechnol. Biofuels">
        <title>New insights from the biogas microbiome by comprehensive genome-resolved metagenomics of nearly 1600 species originating from multiple anaerobic digesters.</title>
        <authorList>
            <person name="Campanaro S."/>
            <person name="Treu L."/>
            <person name="Rodriguez-R L.M."/>
            <person name="Kovalovszki A."/>
            <person name="Ziels R.M."/>
            <person name="Maus I."/>
            <person name="Zhu X."/>
            <person name="Kougias P.G."/>
            <person name="Basile A."/>
            <person name="Luo G."/>
            <person name="Schluter A."/>
            <person name="Konstantinidis K.T."/>
            <person name="Angelidaki I."/>
        </authorList>
    </citation>
    <scope>NUCLEOTIDE SEQUENCE</scope>
    <source>
        <strain evidence="10">AS06rmzACSIP_7</strain>
    </source>
</reference>
<feature type="active site" evidence="9">
    <location>
        <position position="39"/>
    </location>
</feature>
<dbReference type="FunFam" id="3.40.50.300:FF:000292">
    <property type="entry name" value="ATP-dependent dethiobiotin synthetase BioD"/>
    <property type="match status" value="1"/>
</dbReference>
<keyword evidence="4 9" id="KW-0547">Nucleotide-binding</keyword>
<comment type="caution">
    <text evidence="9">Lacks conserved residue(s) required for the propagation of feature annotation.</text>
</comment>
<keyword evidence="3 9" id="KW-0479">Metal-binding</keyword>
<evidence type="ECO:0000256" key="8">
    <source>
        <dbReference type="ARBA" id="ARBA00047386"/>
    </source>
</evidence>
<dbReference type="Proteomes" id="UP000777265">
    <property type="component" value="Unassembled WGS sequence"/>
</dbReference>
<keyword evidence="5 9" id="KW-0093">Biotin biosynthesis</keyword>
<dbReference type="GO" id="GO:0004141">
    <property type="term" value="F:dethiobiotin synthase activity"/>
    <property type="evidence" value="ECO:0007669"/>
    <property type="project" value="UniProtKB-UniRule"/>
</dbReference>
<dbReference type="Gene3D" id="3.40.50.300">
    <property type="entry name" value="P-loop containing nucleotide triphosphate hydrolases"/>
    <property type="match status" value="1"/>
</dbReference>
<feature type="binding site" evidence="9">
    <location>
        <position position="17"/>
    </location>
    <ligand>
        <name>Mg(2+)</name>
        <dbReference type="ChEBI" id="CHEBI:18420"/>
    </ligand>
</feature>
<comment type="catalytic activity">
    <reaction evidence="9">
        <text>(7R,8S)-7,8-diammoniononanoate + CO2 + ATP = (4R,5S)-dethiobiotin + ADP + phosphate + 3 H(+)</text>
        <dbReference type="Rhea" id="RHEA:15805"/>
        <dbReference type="ChEBI" id="CHEBI:15378"/>
        <dbReference type="ChEBI" id="CHEBI:16526"/>
        <dbReference type="ChEBI" id="CHEBI:30616"/>
        <dbReference type="ChEBI" id="CHEBI:43474"/>
        <dbReference type="ChEBI" id="CHEBI:149469"/>
        <dbReference type="ChEBI" id="CHEBI:149473"/>
        <dbReference type="ChEBI" id="CHEBI:456216"/>
        <dbReference type="EC" id="6.3.3.3"/>
    </reaction>
</comment>